<comment type="caution">
    <text evidence="1">The sequence shown here is derived from an EMBL/GenBank/DDBJ whole genome shotgun (WGS) entry which is preliminary data.</text>
</comment>
<dbReference type="Proteomes" id="UP000252733">
    <property type="component" value="Unassembled WGS sequence"/>
</dbReference>
<organism evidence="1 2">
    <name type="scientific">Marinilabilia salmonicolor</name>
    <dbReference type="NCBI Taxonomy" id="989"/>
    <lineage>
        <taxon>Bacteria</taxon>
        <taxon>Pseudomonadati</taxon>
        <taxon>Bacteroidota</taxon>
        <taxon>Bacteroidia</taxon>
        <taxon>Marinilabiliales</taxon>
        <taxon>Marinilabiliaceae</taxon>
        <taxon>Marinilabilia</taxon>
    </lineage>
</organism>
<reference evidence="1 2" key="1">
    <citation type="submission" date="2018-07" db="EMBL/GenBank/DDBJ databases">
        <title>Freshwater and sediment microbial communities from various areas in North America, analyzing microbe dynamics in response to fracking.</title>
        <authorList>
            <person name="Lamendella R."/>
        </authorList>
    </citation>
    <scope>NUCLEOTIDE SEQUENCE [LARGE SCALE GENOMIC DNA]</scope>
    <source>
        <strain evidence="1 2">160A</strain>
    </source>
</reference>
<sequence length="51" mass="5262">MLNDFSYSNGALARPLSGPAVAGSLKAILNVIADLKNPTLPGKPKNKVVLS</sequence>
<dbReference type="AlphaFoldDB" id="A0A368VJ61"/>
<evidence type="ECO:0000313" key="1">
    <source>
        <dbReference type="EMBL" id="RCW39041.1"/>
    </source>
</evidence>
<proteinExistence type="predicted"/>
<gene>
    <name evidence="1" type="ORF">DFO77_102196</name>
</gene>
<dbReference type="RefSeq" id="WP_181872030.1">
    <property type="nucleotide sequence ID" value="NZ_QPIZ01000002.1"/>
</dbReference>
<keyword evidence="2" id="KW-1185">Reference proteome</keyword>
<evidence type="ECO:0000313" key="2">
    <source>
        <dbReference type="Proteomes" id="UP000252733"/>
    </source>
</evidence>
<accession>A0A368VJ61</accession>
<name>A0A368VJ61_9BACT</name>
<protein>
    <submittedName>
        <fullName evidence="1">Uncharacterized protein</fullName>
    </submittedName>
</protein>
<dbReference type="EMBL" id="QPIZ01000002">
    <property type="protein sequence ID" value="RCW39041.1"/>
    <property type="molecule type" value="Genomic_DNA"/>
</dbReference>